<accession>A0A6D2KDR1</accession>
<dbReference type="InterPro" id="IPR036047">
    <property type="entry name" value="F-box-like_dom_sf"/>
</dbReference>
<dbReference type="AlphaFoldDB" id="A0A6D2KDR1"/>
<keyword evidence="3" id="KW-1185">Reference proteome</keyword>
<dbReference type="SUPFAM" id="SSF81383">
    <property type="entry name" value="F-box domain"/>
    <property type="match status" value="1"/>
</dbReference>
<sequence>MDTSKPRNLDWSKLCPDVLRNIFQTLIPADSHRAKTVCSGWYSVWKTCANRPRSRPWRIIHQGESSNFLDPDEDTRKLVVRLSGGYRMASSGNWLLMLESLDD</sequence>
<dbReference type="Gene3D" id="1.20.1280.50">
    <property type="match status" value="1"/>
</dbReference>
<dbReference type="Pfam" id="PF00646">
    <property type="entry name" value="F-box"/>
    <property type="match status" value="1"/>
</dbReference>
<protein>
    <recommendedName>
        <fullName evidence="1">F-box domain-containing protein</fullName>
    </recommendedName>
</protein>
<proteinExistence type="predicted"/>
<dbReference type="Proteomes" id="UP000467841">
    <property type="component" value="Unassembled WGS sequence"/>
</dbReference>
<organism evidence="2 3">
    <name type="scientific">Microthlaspi erraticum</name>
    <dbReference type="NCBI Taxonomy" id="1685480"/>
    <lineage>
        <taxon>Eukaryota</taxon>
        <taxon>Viridiplantae</taxon>
        <taxon>Streptophyta</taxon>
        <taxon>Embryophyta</taxon>
        <taxon>Tracheophyta</taxon>
        <taxon>Spermatophyta</taxon>
        <taxon>Magnoliopsida</taxon>
        <taxon>eudicotyledons</taxon>
        <taxon>Gunneridae</taxon>
        <taxon>Pentapetalae</taxon>
        <taxon>rosids</taxon>
        <taxon>malvids</taxon>
        <taxon>Brassicales</taxon>
        <taxon>Brassicaceae</taxon>
        <taxon>Coluteocarpeae</taxon>
        <taxon>Microthlaspi</taxon>
    </lineage>
</organism>
<reference evidence="2" key="1">
    <citation type="submission" date="2020-01" db="EMBL/GenBank/DDBJ databases">
        <authorList>
            <person name="Mishra B."/>
        </authorList>
    </citation>
    <scope>NUCLEOTIDE SEQUENCE [LARGE SCALE GENOMIC DNA]</scope>
</reference>
<dbReference type="OrthoDB" id="587715at2759"/>
<comment type="caution">
    <text evidence="2">The sequence shown here is derived from an EMBL/GenBank/DDBJ whole genome shotgun (WGS) entry which is preliminary data.</text>
</comment>
<gene>
    <name evidence="2" type="ORF">MERR_LOCUS37134</name>
</gene>
<dbReference type="InterPro" id="IPR001810">
    <property type="entry name" value="F-box_dom"/>
</dbReference>
<name>A0A6D2KDR1_9BRAS</name>
<feature type="domain" description="F-box" evidence="1">
    <location>
        <begin position="11"/>
        <end position="49"/>
    </location>
</feature>
<dbReference type="EMBL" id="CACVBM020001429">
    <property type="protein sequence ID" value="CAA7049899.1"/>
    <property type="molecule type" value="Genomic_DNA"/>
</dbReference>
<evidence type="ECO:0000259" key="1">
    <source>
        <dbReference type="Pfam" id="PF00646"/>
    </source>
</evidence>
<evidence type="ECO:0000313" key="3">
    <source>
        <dbReference type="Proteomes" id="UP000467841"/>
    </source>
</evidence>
<evidence type="ECO:0000313" key="2">
    <source>
        <dbReference type="EMBL" id="CAA7049899.1"/>
    </source>
</evidence>